<reference evidence="1" key="1">
    <citation type="journal article" date="2014" name="Nat. Commun.">
        <title>Multiple recent horizontal transfers of a large genomic region in cheese making fungi.</title>
        <authorList>
            <person name="Cheeseman K."/>
            <person name="Ropars J."/>
            <person name="Renault P."/>
            <person name="Dupont J."/>
            <person name="Gouzy J."/>
            <person name="Branca A."/>
            <person name="Abraham A.L."/>
            <person name="Ceppi M."/>
            <person name="Conseiller E."/>
            <person name="Debuchy R."/>
            <person name="Malagnac F."/>
            <person name="Goarin A."/>
            <person name="Silar P."/>
            <person name="Lacoste S."/>
            <person name="Sallet E."/>
            <person name="Bensimon A."/>
            <person name="Giraud T."/>
            <person name="Brygoo Y."/>
        </authorList>
    </citation>
    <scope>NUCLEOTIDE SEQUENCE [LARGE SCALE GENOMIC DNA]</scope>
    <source>
        <strain evidence="1">FM164</strain>
    </source>
</reference>
<accession>W6QDS1</accession>
<keyword evidence="2" id="KW-1185">Reference proteome</keyword>
<dbReference type="GO" id="GO:0017000">
    <property type="term" value="P:antibiotic biosynthetic process"/>
    <property type="evidence" value="ECO:0007669"/>
    <property type="project" value="UniProtKB-ARBA"/>
</dbReference>
<proteinExistence type="predicted"/>
<dbReference type="SUPFAM" id="SSF53474">
    <property type="entry name" value="alpha/beta-Hydrolases"/>
    <property type="match status" value="1"/>
</dbReference>
<evidence type="ECO:0000313" key="2">
    <source>
        <dbReference type="Proteomes" id="UP000030686"/>
    </source>
</evidence>
<dbReference type="STRING" id="1365484.W6QDS1"/>
<protein>
    <submittedName>
        <fullName evidence="1">Carboxylesterase, type B</fullName>
    </submittedName>
</protein>
<dbReference type="EMBL" id="HG792017">
    <property type="protein sequence ID" value="CDM34640.1"/>
    <property type="molecule type" value="Genomic_DNA"/>
</dbReference>
<dbReference type="Gene3D" id="3.40.50.1820">
    <property type="entry name" value="alpha/beta hydrolase"/>
    <property type="match status" value="1"/>
</dbReference>
<organism evidence="1 2">
    <name type="scientific">Penicillium roqueforti (strain FM164)</name>
    <dbReference type="NCBI Taxonomy" id="1365484"/>
    <lineage>
        <taxon>Eukaryota</taxon>
        <taxon>Fungi</taxon>
        <taxon>Dikarya</taxon>
        <taxon>Ascomycota</taxon>
        <taxon>Pezizomycotina</taxon>
        <taxon>Eurotiomycetes</taxon>
        <taxon>Eurotiomycetidae</taxon>
        <taxon>Eurotiales</taxon>
        <taxon>Aspergillaceae</taxon>
        <taxon>Penicillium</taxon>
    </lineage>
</organism>
<gene>
    <name evidence="1" type="ORF">PROQFM164_S03g001364</name>
</gene>
<dbReference type="InterPro" id="IPR029058">
    <property type="entry name" value="AB_hydrolase_fold"/>
</dbReference>
<dbReference type="Proteomes" id="UP000030686">
    <property type="component" value="Unassembled WGS sequence"/>
</dbReference>
<sequence length="150" mass="16563">MYGPTPDGSLVKADPKELIRCGKYDQSVKALISYSLDEGLVLVLTVYTNEEYETLVKYILTYTNSSTIDHITKSLCPPVFDGSKGYTNDYQRAALTVGDIFMDCNAAVLNFAFNNGSFTHFFDDYILSFVKDGIPNSYVASLSSIPTFAS</sequence>
<evidence type="ECO:0000313" key="1">
    <source>
        <dbReference type="EMBL" id="CDM34640.1"/>
    </source>
</evidence>
<dbReference type="GO" id="GO:0072330">
    <property type="term" value="P:monocarboxylic acid biosynthetic process"/>
    <property type="evidence" value="ECO:0007669"/>
    <property type="project" value="UniProtKB-ARBA"/>
</dbReference>
<name>W6QDS1_PENRF</name>
<dbReference type="AlphaFoldDB" id="W6QDS1"/>